<dbReference type="GO" id="GO:0006511">
    <property type="term" value="P:ubiquitin-dependent protein catabolic process"/>
    <property type="evidence" value="ECO:0007669"/>
    <property type="project" value="TreeGrafter"/>
</dbReference>
<name>A0AAN8YG73_SOLBU</name>
<evidence type="ECO:0000256" key="3">
    <source>
        <dbReference type="ARBA" id="ARBA00012485"/>
    </source>
</evidence>
<evidence type="ECO:0000256" key="1">
    <source>
        <dbReference type="ARBA" id="ARBA00000885"/>
    </source>
</evidence>
<keyword evidence="5 6" id="KW-0833">Ubl conjugation pathway</keyword>
<dbReference type="SUPFAM" id="SSF56204">
    <property type="entry name" value="Hect, E3 ligase catalytic domain"/>
    <property type="match status" value="1"/>
</dbReference>
<evidence type="ECO:0000256" key="5">
    <source>
        <dbReference type="ARBA" id="ARBA00022786"/>
    </source>
</evidence>
<feature type="domain" description="HECT" evidence="7">
    <location>
        <begin position="138"/>
        <end position="223"/>
    </location>
</feature>
<dbReference type="GO" id="GO:0005737">
    <property type="term" value="C:cytoplasm"/>
    <property type="evidence" value="ECO:0007669"/>
    <property type="project" value="TreeGrafter"/>
</dbReference>
<evidence type="ECO:0000256" key="6">
    <source>
        <dbReference type="PROSITE-ProRule" id="PRU00104"/>
    </source>
</evidence>
<comment type="catalytic activity">
    <reaction evidence="1">
        <text>S-ubiquitinyl-[E2 ubiquitin-conjugating enzyme]-L-cysteine + [acceptor protein]-L-lysine = [E2 ubiquitin-conjugating enzyme]-L-cysteine + N(6)-ubiquitinyl-[acceptor protein]-L-lysine.</text>
        <dbReference type="EC" id="2.3.2.26"/>
    </reaction>
</comment>
<dbReference type="Gene3D" id="3.30.2160.10">
    <property type="entry name" value="Hect, E3 ligase catalytic domain"/>
    <property type="match status" value="1"/>
</dbReference>
<comment type="pathway">
    <text evidence="2">Protein modification; protein ubiquitination.</text>
</comment>
<proteinExistence type="predicted"/>
<accession>A0AAN8YG73</accession>
<dbReference type="Pfam" id="PF00632">
    <property type="entry name" value="HECT"/>
    <property type="match status" value="1"/>
</dbReference>
<dbReference type="GO" id="GO:0061630">
    <property type="term" value="F:ubiquitin protein ligase activity"/>
    <property type="evidence" value="ECO:0007669"/>
    <property type="project" value="UniProtKB-EC"/>
</dbReference>
<dbReference type="PROSITE" id="PS50237">
    <property type="entry name" value="HECT"/>
    <property type="match status" value="2"/>
</dbReference>
<dbReference type="EMBL" id="JBANQN010000004">
    <property type="protein sequence ID" value="KAK6791575.1"/>
    <property type="molecule type" value="Genomic_DNA"/>
</dbReference>
<evidence type="ECO:0000313" key="9">
    <source>
        <dbReference type="Proteomes" id="UP001371456"/>
    </source>
</evidence>
<sequence>MHFVLAASKVDSLHLEYFVFSGRMITLALLHRIQISIAFDRVFFLQLAREDISVEDIRDADPYLYNSFKKILEMDMKMEDEDTLGLTFVCEDEESGSRKVVEFFPNGKNMLVNSENKDNYVNLLVKHCFVPPIAHQIVGSMSAEQRNVLIFFWNSIKSLPVEGFGGLDSKLHIYRTSDFHNCLPSSSTCFYRLSFPPYPFMDVMQNRLNIITQNYVGCNFGAE</sequence>
<evidence type="ECO:0000313" key="8">
    <source>
        <dbReference type="EMBL" id="KAK6791575.1"/>
    </source>
</evidence>
<dbReference type="InterPro" id="IPR050409">
    <property type="entry name" value="E3_ubiq-protein_ligase"/>
</dbReference>
<dbReference type="Proteomes" id="UP001371456">
    <property type="component" value="Unassembled WGS sequence"/>
</dbReference>
<evidence type="ECO:0000256" key="2">
    <source>
        <dbReference type="ARBA" id="ARBA00004906"/>
    </source>
</evidence>
<comment type="caution">
    <text evidence="6">Lacks conserved residue(s) required for the propagation of feature annotation.</text>
</comment>
<reference evidence="8 9" key="1">
    <citation type="submission" date="2024-02" db="EMBL/GenBank/DDBJ databases">
        <title>de novo genome assembly of Solanum bulbocastanum strain 11H21.</title>
        <authorList>
            <person name="Hosaka A.J."/>
        </authorList>
    </citation>
    <scope>NUCLEOTIDE SEQUENCE [LARGE SCALE GENOMIC DNA]</scope>
    <source>
        <tissue evidence="8">Young leaves</tissue>
    </source>
</reference>
<feature type="active site" description="Glycyl thioester intermediate" evidence="6">
    <location>
        <position position="189"/>
    </location>
</feature>
<comment type="caution">
    <text evidence="8">The sequence shown here is derived from an EMBL/GenBank/DDBJ whole genome shotgun (WGS) entry which is preliminary data.</text>
</comment>
<organism evidence="8 9">
    <name type="scientific">Solanum bulbocastanum</name>
    <name type="common">Wild potato</name>
    <dbReference type="NCBI Taxonomy" id="147425"/>
    <lineage>
        <taxon>Eukaryota</taxon>
        <taxon>Viridiplantae</taxon>
        <taxon>Streptophyta</taxon>
        <taxon>Embryophyta</taxon>
        <taxon>Tracheophyta</taxon>
        <taxon>Spermatophyta</taxon>
        <taxon>Magnoliopsida</taxon>
        <taxon>eudicotyledons</taxon>
        <taxon>Gunneridae</taxon>
        <taxon>Pentapetalae</taxon>
        <taxon>asterids</taxon>
        <taxon>lamiids</taxon>
        <taxon>Solanales</taxon>
        <taxon>Solanaceae</taxon>
        <taxon>Solanoideae</taxon>
        <taxon>Solaneae</taxon>
        <taxon>Solanum</taxon>
    </lineage>
</organism>
<evidence type="ECO:0000256" key="4">
    <source>
        <dbReference type="ARBA" id="ARBA00022679"/>
    </source>
</evidence>
<keyword evidence="4" id="KW-0808">Transferase</keyword>
<protein>
    <recommendedName>
        <fullName evidence="3">HECT-type E3 ubiquitin transferase</fullName>
        <ecNumber evidence="3">2.3.2.26</ecNumber>
    </recommendedName>
</protein>
<dbReference type="SMART" id="SM00119">
    <property type="entry name" value="HECTc"/>
    <property type="match status" value="1"/>
</dbReference>
<dbReference type="PANTHER" id="PTHR11254">
    <property type="entry name" value="HECT DOMAIN UBIQUITIN-PROTEIN LIGASE"/>
    <property type="match status" value="1"/>
</dbReference>
<dbReference type="EC" id="2.3.2.26" evidence="3"/>
<dbReference type="InterPro" id="IPR000569">
    <property type="entry name" value="HECT_dom"/>
</dbReference>
<gene>
    <name evidence="8" type="ORF">RDI58_010656</name>
</gene>
<evidence type="ECO:0000259" key="7">
    <source>
        <dbReference type="PROSITE" id="PS50237"/>
    </source>
</evidence>
<keyword evidence="9" id="KW-1185">Reference proteome</keyword>
<dbReference type="GO" id="GO:0000209">
    <property type="term" value="P:protein polyubiquitination"/>
    <property type="evidence" value="ECO:0007669"/>
    <property type="project" value="TreeGrafter"/>
</dbReference>
<feature type="domain" description="HECT" evidence="7">
    <location>
        <begin position="1"/>
        <end position="137"/>
    </location>
</feature>
<dbReference type="PANTHER" id="PTHR11254:SF421">
    <property type="entry name" value="E3 UBIQUITIN-PROTEIN LIGASE UPL5-LIKE"/>
    <property type="match status" value="1"/>
</dbReference>
<dbReference type="InterPro" id="IPR035983">
    <property type="entry name" value="Hect_E3_ubiquitin_ligase"/>
</dbReference>
<dbReference type="Gene3D" id="3.30.2410.10">
    <property type="entry name" value="Hect, E3 ligase catalytic domain"/>
    <property type="match status" value="1"/>
</dbReference>
<dbReference type="AlphaFoldDB" id="A0AAN8YG73"/>